<evidence type="ECO:0000313" key="2">
    <source>
        <dbReference type="EMBL" id="MBW72256.1"/>
    </source>
</evidence>
<accession>A0A2M4D3Y9</accession>
<evidence type="ECO:0000256" key="1">
    <source>
        <dbReference type="SAM" id="Phobius"/>
    </source>
</evidence>
<organism evidence="2">
    <name type="scientific">Anopheles darlingi</name>
    <name type="common">Mosquito</name>
    <dbReference type="NCBI Taxonomy" id="43151"/>
    <lineage>
        <taxon>Eukaryota</taxon>
        <taxon>Metazoa</taxon>
        <taxon>Ecdysozoa</taxon>
        <taxon>Arthropoda</taxon>
        <taxon>Hexapoda</taxon>
        <taxon>Insecta</taxon>
        <taxon>Pterygota</taxon>
        <taxon>Neoptera</taxon>
        <taxon>Endopterygota</taxon>
        <taxon>Diptera</taxon>
        <taxon>Nematocera</taxon>
        <taxon>Culicoidea</taxon>
        <taxon>Culicidae</taxon>
        <taxon>Anophelinae</taxon>
        <taxon>Anopheles</taxon>
    </lineage>
</organism>
<sequence>MGSINLHLIFGFLQLVLAVSISVARASFLFFFYFFFVIFFLFEWLQQARVPAKSVKLGPVLESKVGSAPVKVGKLISCPRSIRLFFV</sequence>
<proteinExistence type="predicted"/>
<name>A0A2M4D3Y9_ANODA</name>
<dbReference type="EMBL" id="GGFL01008078">
    <property type="protein sequence ID" value="MBW72256.1"/>
    <property type="molecule type" value="Transcribed_RNA"/>
</dbReference>
<dbReference type="AlphaFoldDB" id="A0A2M4D3Y9"/>
<feature type="transmembrane region" description="Helical" evidence="1">
    <location>
        <begin position="28"/>
        <end position="45"/>
    </location>
</feature>
<reference evidence="2" key="1">
    <citation type="submission" date="2018-01" db="EMBL/GenBank/DDBJ databases">
        <title>An insight into the sialome of Amazonian anophelines.</title>
        <authorList>
            <person name="Ribeiro J.M."/>
            <person name="Scarpassa V."/>
            <person name="Calvo E."/>
        </authorList>
    </citation>
    <scope>NUCLEOTIDE SEQUENCE</scope>
</reference>
<protein>
    <submittedName>
        <fullName evidence="2">Uncharacterized protein</fullName>
    </submittedName>
</protein>
<keyword evidence="1" id="KW-0812">Transmembrane</keyword>
<keyword evidence="1" id="KW-1133">Transmembrane helix</keyword>
<keyword evidence="1" id="KW-0472">Membrane</keyword>